<gene>
    <name evidence="4" type="ORF">CM83_22697</name>
    <name evidence="3" type="ORF">CM83_22698</name>
</gene>
<dbReference type="InterPro" id="IPR003746">
    <property type="entry name" value="DUF167"/>
</dbReference>
<evidence type="ECO:0000256" key="1">
    <source>
        <dbReference type="ARBA" id="ARBA00010364"/>
    </source>
</evidence>
<dbReference type="EMBL" id="GBRD01005170">
    <property type="protein sequence ID" value="JAG60651.1"/>
    <property type="molecule type" value="Transcribed_RNA"/>
</dbReference>
<dbReference type="PANTHER" id="PTHR13420:SF7">
    <property type="entry name" value="UPF0235 PROTEIN C15ORF40"/>
    <property type="match status" value="1"/>
</dbReference>
<name>A0A0A9XNR2_LYGHE</name>
<sequence>MNSLKTNIRQLNFTSLAMSKKSKKGPAIPPETKPSVNSPVELDKSGNIKLKICAKPGAKTNAITGIEEEGIGVQINAPPMDGEANAELVKFISKVFDVKKSCVSLDKGSRSRQKVILLSETKLTVEQALEILKRNSE</sequence>
<dbReference type="InterPro" id="IPR036591">
    <property type="entry name" value="YggU-like_sf"/>
</dbReference>
<dbReference type="NCBIfam" id="TIGR00251">
    <property type="entry name" value="DUF167 family protein"/>
    <property type="match status" value="1"/>
</dbReference>
<dbReference type="GO" id="GO:0005737">
    <property type="term" value="C:cytoplasm"/>
    <property type="evidence" value="ECO:0007669"/>
    <property type="project" value="TreeGrafter"/>
</dbReference>
<dbReference type="SUPFAM" id="SSF69786">
    <property type="entry name" value="YggU-like"/>
    <property type="match status" value="1"/>
</dbReference>
<accession>A0A0A9XNR2</accession>
<comment type="similarity">
    <text evidence="1">Belongs to the UPF0235 family.</text>
</comment>
<proteinExistence type="inferred from homology"/>
<reference evidence="5" key="3">
    <citation type="submission" date="2014-09" db="EMBL/GenBank/DDBJ databases">
        <authorList>
            <person name="Magalhaes I.L.F."/>
            <person name="Oliveira U."/>
            <person name="Santos F.R."/>
            <person name="Vidigal T.H.D.A."/>
            <person name="Brescovit A.D."/>
            <person name="Santos A.J."/>
        </authorList>
    </citation>
    <scope>NUCLEOTIDE SEQUENCE</scope>
</reference>
<dbReference type="Pfam" id="PF02594">
    <property type="entry name" value="DUF167"/>
    <property type="match status" value="1"/>
</dbReference>
<dbReference type="EMBL" id="GBHO01034452">
    <property type="protein sequence ID" value="JAG09152.1"/>
    <property type="molecule type" value="Transcribed_RNA"/>
</dbReference>
<protein>
    <submittedName>
        <fullName evidence="4">Uncharacterized protein</fullName>
    </submittedName>
</protein>
<dbReference type="AlphaFoldDB" id="A0A0A9XNR2"/>
<evidence type="ECO:0000313" key="5">
    <source>
        <dbReference type="EMBL" id="JAG60651.1"/>
    </source>
</evidence>
<dbReference type="EMBL" id="GBHO01024864">
    <property type="protein sequence ID" value="JAG18740.1"/>
    <property type="molecule type" value="Transcribed_RNA"/>
</dbReference>
<evidence type="ECO:0000256" key="2">
    <source>
        <dbReference type="SAM" id="MobiDB-lite"/>
    </source>
</evidence>
<dbReference type="Gene3D" id="3.30.1200.10">
    <property type="entry name" value="YggU-like"/>
    <property type="match status" value="1"/>
</dbReference>
<evidence type="ECO:0000313" key="4">
    <source>
        <dbReference type="EMBL" id="JAG18740.1"/>
    </source>
</evidence>
<reference evidence="4" key="2">
    <citation type="submission" date="2014-07" db="EMBL/GenBank/DDBJ databases">
        <authorList>
            <person name="Hull J."/>
        </authorList>
    </citation>
    <scope>NUCLEOTIDE SEQUENCE</scope>
</reference>
<dbReference type="PANTHER" id="PTHR13420">
    <property type="entry name" value="UPF0235 PROTEIN C15ORF40"/>
    <property type="match status" value="1"/>
</dbReference>
<feature type="region of interest" description="Disordered" evidence="2">
    <location>
        <begin position="15"/>
        <end position="41"/>
    </location>
</feature>
<evidence type="ECO:0000313" key="3">
    <source>
        <dbReference type="EMBL" id="JAG09152.1"/>
    </source>
</evidence>
<reference evidence="4" key="1">
    <citation type="journal article" date="2014" name="PLoS ONE">
        <title>Transcriptome-Based Identification of ABC Transporters in the Western Tarnished Plant Bug Lygus hesperus.</title>
        <authorList>
            <person name="Hull J.J."/>
            <person name="Chaney K."/>
            <person name="Geib S.M."/>
            <person name="Fabrick J.A."/>
            <person name="Brent C.S."/>
            <person name="Walsh D."/>
            <person name="Lavine L.C."/>
        </authorList>
    </citation>
    <scope>NUCLEOTIDE SEQUENCE</scope>
</reference>
<organism evidence="4">
    <name type="scientific">Lygus hesperus</name>
    <name type="common">Western plant bug</name>
    <dbReference type="NCBI Taxonomy" id="30085"/>
    <lineage>
        <taxon>Eukaryota</taxon>
        <taxon>Metazoa</taxon>
        <taxon>Ecdysozoa</taxon>
        <taxon>Arthropoda</taxon>
        <taxon>Hexapoda</taxon>
        <taxon>Insecta</taxon>
        <taxon>Pterygota</taxon>
        <taxon>Neoptera</taxon>
        <taxon>Paraneoptera</taxon>
        <taxon>Hemiptera</taxon>
        <taxon>Heteroptera</taxon>
        <taxon>Panheteroptera</taxon>
        <taxon>Cimicomorpha</taxon>
        <taxon>Miridae</taxon>
        <taxon>Mirini</taxon>
        <taxon>Lygus</taxon>
    </lineage>
</organism>
<dbReference type="SMART" id="SM01152">
    <property type="entry name" value="DUF167"/>
    <property type="match status" value="1"/>
</dbReference>
<dbReference type="HAMAP" id="MF_00634">
    <property type="entry name" value="UPF0235"/>
    <property type="match status" value="1"/>
</dbReference>